<reference evidence="2" key="1">
    <citation type="journal article" date="2022" name="bioRxiv">
        <title>Sequencing and chromosome-scale assembly of the giantPleurodeles waltlgenome.</title>
        <authorList>
            <person name="Brown T."/>
            <person name="Elewa A."/>
            <person name="Iarovenko S."/>
            <person name="Subramanian E."/>
            <person name="Araus A.J."/>
            <person name="Petzold A."/>
            <person name="Susuki M."/>
            <person name="Suzuki K.-i.T."/>
            <person name="Hayashi T."/>
            <person name="Toyoda A."/>
            <person name="Oliveira C."/>
            <person name="Osipova E."/>
            <person name="Leigh N.D."/>
            <person name="Simon A."/>
            <person name="Yun M.H."/>
        </authorList>
    </citation>
    <scope>NUCLEOTIDE SEQUENCE</scope>
    <source>
        <strain evidence="2">20211129_DDA</strain>
        <tissue evidence="2">Liver</tissue>
    </source>
</reference>
<comment type="caution">
    <text evidence="2">The sequence shown here is derived from an EMBL/GenBank/DDBJ whole genome shotgun (WGS) entry which is preliminary data.</text>
</comment>
<feature type="region of interest" description="Disordered" evidence="1">
    <location>
        <begin position="39"/>
        <end position="129"/>
    </location>
</feature>
<dbReference type="Proteomes" id="UP001066276">
    <property type="component" value="Chromosome 7"/>
</dbReference>
<name>A0AAV7P518_PLEWA</name>
<dbReference type="AlphaFoldDB" id="A0AAV7P518"/>
<dbReference type="EMBL" id="JANPWB010000011">
    <property type="protein sequence ID" value="KAJ1123381.1"/>
    <property type="molecule type" value="Genomic_DNA"/>
</dbReference>
<accession>A0AAV7P518</accession>
<keyword evidence="3" id="KW-1185">Reference proteome</keyword>
<protein>
    <submittedName>
        <fullName evidence="2">Uncharacterized protein</fullName>
    </submittedName>
</protein>
<evidence type="ECO:0000256" key="1">
    <source>
        <dbReference type="SAM" id="MobiDB-lite"/>
    </source>
</evidence>
<gene>
    <name evidence="2" type="ORF">NDU88_001851</name>
</gene>
<organism evidence="2 3">
    <name type="scientific">Pleurodeles waltl</name>
    <name type="common">Iberian ribbed newt</name>
    <dbReference type="NCBI Taxonomy" id="8319"/>
    <lineage>
        <taxon>Eukaryota</taxon>
        <taxon>Metazoa</taxon>
        <taxon>Chordata</taxon>
        <taxon>Craniata</taxon>
        <taxon>Vertebrata</taxon>
        <taxon>Euteleostomi</taxon>
        <taxon>Amphibia</taxon>
        <taxon>Batrachia</taxon>
        <taxon>Caudata</taxon>
        <taxon>Salamandroidea</taxon>
        <taxon>Salamandridae</taxon>
        <taxon>Pleurodelinae</taxon>
        <taxon>Pleurodeles</taxon>
    </lineage>
</organism>
<sequence length="174" mass="18931">MKGGSTEFNLVTRYFWERDCDGPAQRDPFTIPTCAGAVRNAPGSPVETANQERLPAAKEGPGRCCAGGNELQMPAAGSRTACNRGVKSSSAGRGGGKNQRKARGVEEADQRPQRPRRRKESLPAALQEKRGNHGCVLATNLRNKGGWVVNREGEARESGKMGREIREGQRRQIF</sequence>
<evidence type="ECO:0000313" key="3">
    <source>
        <dbReference type="Proteomes" id="UP001066276"/>
    </source>
</evidence>
<feature type="region of interest" description="Disordered" evidence="1">
    <location>
        <begin position="153"/>
        <end position="174"/>
    </location>
</feature>
<proteinExistence type="predicted"/>
<evidence type="ECO:0000313" key="2">
    <source>
        <dbReference type="EMBL" id="KAJ1123381.1"/>
    </source>
</evidence>
<feature type="compositionally biased region" description="Basic and acidic residues" evidence="1">
    <location>
        <begin position="103"/>
        <end position="112"/>
    </location>
</feature>